<comment type="caution">
    <text evidence="5">The sequence shown here is derived from an EMBL/GenBank/DDBJ whole genome shotgun (WGS) entry which is preliminary data.</text>
</comment>
<evidence type="ECO:0000256" key="1">
    <source>
        <dbReference type="ARBA" id="ARBA00022605"/>
    </source>
</evidence>
<evidence type="ECO:0000256" key="3">
    <source>
        <dbReference type="ARBA" id="ARBA00022801"/>
    </source>
</evidence>
<dbReference type="GO" id="GO:0006564">
    <property type="term" value="P:L-serine biosynthetic process"/>
    <property type="evidence" value="ECO:0007669"/>
    <property type="project" value="TreeGrafter"/>
</dbReference>
<dbReference type="GO" id="GO:0000287">
    <property type="term" value="F:magnesium ion binding"/>
    <property type="evidence" value="ECO:0007669"/>
    <property type="project" value="TreeGrafter"/>
</dbReference>
<keyword evidence="4" id="KW-0460">Magnesium</keyword>
<evidence type="ECO:0000256" key="2">
    <source>
        <dbReference type="ARBA" id="ARBA00022723"/>
    </source>
</evidence>
<evidence type="ECO:0000313" key="5">
    <source>
        <dbReference type="EMBL" id="PWA41550.1"/>
    </source>
</evidence>
<gene>
    <name evidence="5" type="ORF">CTI12_AA478000</name>
</gene>
<keyword evidence="3" id="KW-0378">Hydrolase</keyword>
<keyword evidence="2" id="KW-0479">Metal-binding</keyword>
<dbReference type="OrthoDB" id="27226at2759"/>
<dbReference type="PANTHER" id="PTHR43344">
    <property type="entry name" value="PHOSPHOSERINE PHOSPHATASE"/>
    <property type="match status" value="1"/>
</dbReference>
<sequence>MRSSACPENTSVTSRQSTAFLLGRFDNSLPRKGALDLWQKVGVVCFDVNSTVCIDKGIHELGEFCGAAKPVGEWTARCALAKSLALPLSCRLPILKGDKWLQGFLDDARSTRVNEGGMPNFTDNLLQLDNIVKRVYEH</sequence>
<dbReference type="GO" id="GO:0009507">
    <property type="term" value="C:chloroplast"/>
    <property type="evidence" value="ECO:0007669"/>
    <property type="project" value="TreeGrafter"/>
</dbReference>
<proteinExistence type="predicted"/>
<accession>A0A2U1KXW2</accession>
<protein>
    <submittedName>
        <fullName evidence="5">3-phosphoserine phosphatase</fullName>
    </submittedName>
</protein>
<dbReference type="GO" id="GO:0036424">
    <property type="term" value="F:L-phosphoserine phosphatase activity"/>
    <property type="evidence" value="ECO:0007669"/>
    <property type="project" value="TreeGrafter"/>
</dbReference>
<dbReference type="EMBL" id="PKPP01013010">
    <property type="protein sequence ID" value="PWA41550.1"/>
    <property type="molecule type" value="Genomic_DNA"/>
</dbReference>
<dbReference type="AlphaFoldDB" id="A0A2U1KXW2"/>
<dbReference type="InterPro" id="IPR050582">
    <property type="entry name" value="HAD-like_SerB"/>
</dbReference>
<dbReference type="STRING" id="35608.A0A2U1KXW2"/>
<dbReference type="Proteomes" id="UP000245207">
    <property type="component" value="Unassembled WGS sequence"/>
</dbReference>
<reference evidence="5 6" key="1">
    <citation type="journal article" date="2018" name="Mol. Plant">
        <title>The genome of Artemisia annua provides insight into the evolution of Asteraceae family and artemisinin biosynthesis.</title>
        <authorList>
            <person name="Shen Q."/>
            <person name="Zhang L."/>
            <person name="Liao Z."/>
            <person name="Wang S."/>
            <person name="Yan T."/>
            <person name="Shi P."/>
            <person name="Liu M."/>
            <person name="Fu X."/>
            <person name="Pan Q."/>
            <person name="Wang Y."/>
            <person name="Lv Z."/>
            <person name="Lu X."/>
            <person name="Zhang F."/>
            <person name="Jiang W."/>
            <person name="Ma Y."/>
            <person name="Chen M."/>
            <person name="Hao X."/>
            <person name="Li L."/>
            <person name="Tang Y."/>
            <person name="Lv G."/>
            <person name="Zhou Y."/>
            <person name="Sun X."/>
            <person name="Brodelius P.E."/>
            <person name="Rose J.K.C."/>
            <person name="Tang K."/>
        </authorList>
    </citation>
    <scope>NUCLEOTIDE SEQUENCE [LARGE SCALE GENOMIC DNA]</scope>
    <source>
        <strain evidence="6">cv. Huhao1</strain>
        <tissue evidence="5">Leaf</tissue>
    </source>
</reference>
<keyword evidence="6" id="KW-1185">Reference proteome</keyword>
<dbReference type="PANTHER" id="PTHR43344:SF2">
    <property type="entry name" value="PHOSPHOSERINE PHOSPHATASE"/>
    <property type="match status" value="1"/>
</dbReference>
<organism evidence="5 6">
    <name type="scientific">Artemisia annua</name>
    <name type="common">Sweet wormwood</name>
    <dbReference type="NCBI Taxonomy" id="35608"/>
    <lineage>
        <taxon>Eukaryota</taxon>
        <taxon>Viridiplantae</taxon>
        <taxon>Streptophyta</taxon>
        <taxon>Embryophyta</taxon>
        <taxon>Tracheophyta</taxon>
        <taxon>Spermatophyta</taxon>
        <taxon>Magnoliopsida</taxon>
        <taxon>eudicotyledons</taxon>
        <taxon>Gunneridae</taxon>
        <taxon>Pentapetalae</taxon>
        <taxon>asterids</taxon>
        <taxon>campanulids</taxon>
        <taxon>Asterales</taxon>
        <taxon>Asteraceae</taxon>
        <taxon>Asteroideae</taxon>
        <taxon>Anthemideae</taxon>
        <taxon>Artemisiinae</taxon>
        <taxon>Artemisia</taxon>
    </lineage>
</organism>
<keyword evidence="1" id="KW-0028">Amino-acid biosynthesis</keyword>
<name>A0A2U1KXW2_ARTAN</name>
<evidence type="ECO:0000313" key="6">
    <source>
        <dbReference type="Proteomes" id="UP000245207"/>
    </source>
</evidence>
<evidence type="ECO:0000256" key="4">
    <source>
        <dbReference type="ARBA" id="ARBA00022842"/>
    </source>
</evidence>